<keyword evidence="2" id="KW-1185">Reference proteome</keyword>
<name>A0A7H0HH98_9BURK</name>
<sequence length="339" mass="35943">MSFVPLIEVTRGDLVECQHWGAVAVVDREGCVQACAGDPHALVFTRSTIKPFQALPLLQSGGARALGWGVPELALLCASHNGEPQHVDQVQAMLGSVGLDHQALRCGCHRPIFADLGLPGLGLPEGFVADARHNNCSGKHAGFLAYCMEQGLSIDDYERPQHALQAAVRQAVGRCVGLAPDALRMGVDGCAAPNYAMPLAHLARGYAWLAAGALDDAVQEPLARLAEAMVARPELGSGTGRHDLEFMRVGQGDWVSKTGADGVQVVGSRSRAQAFALKVMDGNMVAQVAAAVEVMDQLGWLDAAQREALLHRRASILLNARGAPVGARRPVFRLQRPPA</sequence>
<organism evidence="1 2">
    <name type="scientific">Paenacidovorax monticola</name>
    <dbReference type="NCBI Taxonomy" id="1926868"/>
    <lineage>
        <taxon>Bacteria</taxon>
        <taxon>Pseudomonadati</taxon>
        <taxon>Pseudomonadota</taxon>
        <taxon>Betaproteobacteria</taxon>
        <taxon>Burkholderiales</taxon>
        <taxon>Comamonadaceae</taxon>
        <taxon>Paenacidovorax</taxon>
    </lineage>
</organism>
<dbReference type="InterPro" id="IPR010349">
    <property type="entry name" value="Asparaginase_II"/>
</dbReference>
<dbReference type="Pfam" id="PF06089">
    <property type="entry name" value="Asparaginase_II"/>
    <property type="match status" value="1"/>
</dbReference>
<gene>
    <name evidence="1" type="ORF">H9L24_02805</name>
</gene>
<evidence type="ECO:0000313" key="2">
    <source>
        <dbReference type="Proteomes" id="UP000516057"/>
    </source>
</evidence>
<dbReference type="AlphaFoldDB" id="A0A7H0HH98"/>
<reference evidence="1 2" key="1">
    <citation type="submission" date="2020-08" db="EMBL/GenBank/DDBJ databases">
        <title>Genome sequence of Acidovorax monticola KACC 19171T.</title>
        <authorList>
            <person name="Hyun D.-W."/>
            <person name="Bae J.-W."/>
        </authorList>
    </citation>
    <scope>NUCLEOTIDE SEQUENCE [LARGE SCALE GENOMIC DNA]</scope>
    <source>
        <strain evidence="1 2">KACC 19171</strain>
    </source>
</reference>
<accession>A0A7H0HH98</accession>
<dbReference type="KEGG" id="amon:H9L24_02805"/>
<protein>
    <submittedName>
        <fullName evidence="1">Asparaginase</fullName>
    </submittedName>
</protein>
<dbReference type="Proteomes" id="UP000516057">
    <property type="component" value="Chromosome"/>
</dbReference>
<dbReference type="RefSeq" id="WP_187736895.1">
    <property type="nucleotide sequence ID" value="NZ_CP060790.1"/>
</dbReference>
<evidence type="ECO:0000313" key="1">
    <source>
        <dbReference type="EMBL" id="QNP59914.1"/>
    </source>
</evidence>
<dbReference type="PANTHER" id="PTHR42110">
    <property type="entry name" value="L-ASPARAGINASE, PUTATIVE (AFU_ORTHOLOGUE AFUA_3G11890)-RELATED"/>
    <property type="match status" value="1"/>
</dbReference>
<dbReference type="PANTHER" id="PTHR42110:SF1">
    <property type="entry name" value="L-ASPARAGINASE, PUTATIVE (AFU_ORTHOLOGUE AFUA_3G11890)-RELATED"/>
    <property type="match status" value="1"/>
</dbReference>
<dbReference type="EMBL" id="CP060790">
    <property type="protein sequence ID" value="QNP59914.1"/>
    <property type="molecule type" value="Genomic_DNA"/>
</dbReference>
<proteinExistence type="predicted"/>